<reference evidence="3" key="1">
    <citation type="submission" date="2020-01" db="EMBL/GenBank/DDBJ databases">
        <authorList>
            <person name="Meier V. D."/>
            <person name="Meier V D."/>
        </authorList>
    </citation>
    <scope>NUCLEOTIDE SEQUENCE</scope>
    <source>
        <strain evidence="3">HLG_WM_MAG_05</strain>
    </source>
</reference>
<dbReference type="Gene3D" id="3.40.50.2300">
    <property type="match status" value="1"/>
</dbReference>
<gene>
    <name evidence="3" type="ORF">HELGO_WM6123</name>
</gene>
<evidence type="ECO:0000313" key="3">
    <source>
        <dbReference type="EMBL" id="CAA6823533.1"/>
    </source>
</evidence>
<organism evidence="3">
    <name type="scientific">uncultured Sulfurovum sp</name>
    <dbReference type="NCBI Taxonomy" id="269237"/>
    <lineage>
        <taxon>Bacteria</taxon>
        <taxon>Pseudomonadati</taxon>
        <taxon>Campylobacterota</taxon>
        <taxon>Epsilonproteobacteria</taxon>
        <taxon>Campylobacterales</taxon>
        <taxon>Sulfurovaceae</taxon>
        <taxon>Sulfurovum</taxon>
        <taxon>environmental samples</taxon>
    </lineage>
</organism>
<dbReference type="SUPFAM" id="SSF52172">
    <property type="entry name" value="CheY-like"/>
    <property type="match status" value="1"/>
</dbReference>
<dbReference type="InterPro" id="IPR001789">
    <property type="entry name" value="Sig_transdc_resp-reg_receiver"/>
</dbReference>
<dbReference type="EMBL" id="CACVAU010000069">
    <property type="protein sequence ID" value="CAA6823533.1"/>
    <property type="molecule type" value="Genomic_DNA"/>
</dbReference>
<accession>A0A6S6U3R0</accession>
<feature type="domain" description="Response regulatory" evidence="2">
    <location>
        <begin position="5"/>
        <end position="61"/>
    </location>
</feature>
<keyword evidence="1" id="KW-0597">Phosphoprotein</keyword>
<protein>
    <recommendedName>
        <fullName evidence="2">Response regulatory domain-containing protein</fullName>
    </recommendedName>
</protein>
<name>A0A6S6U3R0_9BACT</name>
<dbReference type="AlphaFoldDB" id="A0A6S6U3R0"/>
<dbReference type="GO" id="GO:0000160">
    <property type="term" value="P:phosphorelay signal transduction system"/>
    <property type="evidence" value="ECO:0007669"/>
    <property type="project" value="InterPro"/>
</dbReference>
<dbReference type="InterPro" id="IPR011006">
    <property type="entry name" value="CheY-like_superfamily"/>
</dbReference>
<sequence>MKKFNILIIEKNALLALKRKKSIEKMGFYVLDYATNSLRAKEILENNNVHLILMDINLGEE</sequence>
<proteinExistence type="predicted"/>
<evidence type="ECO:0000259" key="2">
    <source>
        <dbReference type="PROSITE" id="PS50110"/>
    </source>
</evidence>
<feature type="modified residue" description="4-aspartylphosphate" evidence="1">
    <location>
        <position position="55"/>
    </location>
</feature>
<evidence type="ECO:0000256" key="1">
    <source>
        <dbReference type="PROSITE-ProRule" id="PRU00169"/>
    </source>
</evidence>
<dbReference type="PROSITE" id="PS50110">
    <property type="entry name" value="RESPONSE_REGULATORY"/>
    <property type="match status" value="1"/>
</dbReference>